<evidence type="ECO:0000256" key="8">
    <source>
        <dbReference type="SAM" id="Phobius"/>
    </source>
</evidence>
<dbReference type="PANTHER" id="PTHR30294">
    <property type="entry name" value="MEMBRANE COMPONENT OF ABC TRANSPORTER YHHJ-RELATED"/>
    <property type="match status" value="1"/>
</dbReference>
<name>A0A0X8JQQ0_9BACT</name>
<sequence>MISPRRLAALCAKESRQIARDPSSVIIALVLPLILLVIFGYGINLDSTRIVLGLCDEDGGAEAAALGAHISGSGYFDVRRGSHTELDALLESGRIRGYVLLPQDFSRRLEGDTAPVQVITDGAEPNTAVFVSAFVRSIWQEWLLGRARDRGESIAAGADVRPRYWFNAAAVSRHYLIPGSITIIMTVIGAMLTSLVVAREWERGTMEALLASPATRTELLLSKLIPYYILGMGSTAVVSLSAVWIMGVPFRGSIPALFLVSSVFLLSMLGMGLFISTVMRNQFDSAQASLNAAFLPTVMLSGAFFVISSMPAPIRALTWLLPSRYLVTALQTIFLAGDIWSILLPDILFLTAASALFLGLTARKTARRLDD</sequence>
<feature type="transmembrane region" description="Helical" evidence="8">
    <location>
        <begin position="25"/>
        <end position="43"/>
    </location>
</feature>
<dbReference type="AlphaFoldDB" id="A0A0X8JQQ0"/>
<feature type="transmembrane region" description="Helical" evidence="8">
    <location>
        <begin position="290"/>
        <end position="312"/>
    </location>
</feature>
<dbReference type="Pfam" id="PF12698">
    <property type="entry name" value="ABC2_membrane_3"/>
    <property type="match status" value="1"/>
</dbReference>
<feature type="transmembrane region" description="Helical" evidence="8">
    <location>
        <begin position="332"/>
        <end position="358"/>
    </location>
</feature>
<protein>
    <recommendedName>
        <fullName evidence="9">ABC transmembrane type-2 domain-containing protein</fullName>
    </recommendedName>
</protein>
<evidence type="ECO:0000256" key="6">
    <source>
        <dbReference type="ARBA" id="ARBA00022989"/>
    </source>
</evidence>
<dbReference type="GO" id="GO:0140359">
    <property type="term" value="F:ABC-type transporter activity"/>
    <property type="evidence" value="ECO:0007669"/>
    <property type="project" value="InterPro"/>
</dbReference>
<evidence type="ECO:0000256" key="1">
    <source>
        <dbReference type="ARBA" id="ARBA00004651"/>
    </source>
</evidence>
<evidence type="ECO:0000256" key="7">
    <source>
        <dbReference type="ARBA" id="ARBA00023136"/>
    </source>
</evidence>
<dbReference type="STRING" id="888061.AXF15_08240"/>
<feature type="domain" description="ABC transmembrane type-2" evidence="9">
    <location>
        <begin position="128"/>
        <end position="368"/>
    </location>
</feature>
<keyword evidence="7 8" id="KW-0472">Membrane</keyword>
<dbReference type="InterPro" id="IPR051449">
    <property type="entry name" value="ABC-2_transporter_component"/>
</dbReference>
<reference evidence="11" key="1">
    <citation type="submission" date="2016-02" db="EMBL/GenBank/DDBJ databases">
        <authorList>
            <person name="Holder M.E."/>
            <person name="Ajami N.J."/>
            <person name="Petrosino J.F."/>
        </authorList>
    </citation>
    <scope>NUCLEOTIDE SEQUENCE [LARGE SCALE GENOMIC DNA]</scope>
    <source>
        <strain evidence="11">DSM 12838</strain>
    </source>
</reference>
<evidence type="ECO:0000259" key="9">
    <source>
        <dbReference type="PROSITE" id="PS51012"/>
    </source>
</evidence>
<evidence type="ECO:0000256" key="5">
    <source>
        <dbReference type="ARBA" id="ARBA00022692"/>
    </source>
</evidence>
<evidence type="ECO:0000256" key="3">
    <source>
        <dbReference type="ARBA" id="ARBA00022448"/>
    </source>
</evidence>
<dbReference type="Gene3D" id="3.40.1710.10">
    <property type="entry name" value="abc type-2 transporter like domain"/>
    <property type="match status" value="1"/>
</dbReference>
<feature type="transmembrane region" description="Helical" evidence="8">
    <location>
        <begin position="225"/>
        <end position="247"/>
    </location>
</feature>
<dbReference type="PROSITE" id="PS51012">
    <property type="entry name" value="ABC_TM2"/>
    <property type="match status" value="1"/>
</dbReference>
<evidence type="ECO:0000313" key="10">
    <source>
        <dbReference type="EMBL" id="AMD93086.1"/>
    </source>
</evidence>
<dbReference type="OrthoDB" id="9808686at2"/>
<dbReference type="KEGG" id="doa:AXF15_08240"/>
<dbReference type="InterPro" id="IPR013525">
    <property type="entry name" value="ABC2_TM"/>
</dbReference>
<dbReference type="Proteomes" id="UP000063964">
    <property type="component" value="Chromosome"/>
</dbReference>
<keyword evidence="6 8" id="KW-1133">Transmembrane helix</keyword>
<keyword evidence="4" id="KW-1003">Cell membrane</keyword>
<evidence type="ECO:0000256" key="2">
    <source>
        <dbReference type="ARBA" id="ARBA00007783"/>
    </source>
</evidence>
<dbReference type="GO" id="GO:0005886">
    <property type="term" value="C:plasma membrane"/>
    <property type="evidence" value="ECO:0007669"/>
    <property type="project" value="UniProtKB-SubCell"/>
</dbReference>
<feature type="transmembrane region" description="Helical" evidence="8">
    <location>
        <begin position="175"/>
        <end position="198"/>
    </location>
</feature>
<evidence type="ECO:0000313" key="11">
    <source>
        <dbReference type="Proteomes" id="UP000063964"/>
    </source>
</evidence>
<dbReference type="RefSeq" id="WP_066605865.1">
    <property type="nucleotide sequence ID" value="NZ_CP014230.1"/>
</dbReference>
<keyword evidence="3" id="KW-0813">Transport</keyword>
<dbReference type="PANTHER" id="PTHR30294:SF29">
    <property type="entry name" value="MULTIDRUG ABC TRANSPORTER PERMEASE YBHS-RELATED"/>
    <property type="match status" value="1"/>
</dbReference>
<keyword evidence="5 8" id="KW-0812">Transmembrane</keyword>
<evidence type="ECO:0000256" key="4">
    <source>
        <dbReference type="ARBA" id="ARBA00022475"/>
    </source>
</evidence>
<proteinExistence type="inferred from homology"/>
<keyword evidence="11" id="KW-1185">Reference proteome</keyword>
<dbReference type="InterPro" id="IPR047817">
    <property type="entry name" value="ABC2_TM_bact-type"/>
</dbReference>
<gene>
    <name evidence="10" type="ORF">AXF15_08240</name>
</gene>
<accession>A0A0X8JQQ0</accession>
<organism evidence="10 11">
    <name type="scientific">Desulfomicrobium orale DSM 12838</name>
    <dbReference type="NCBI Taxonomy" id="888061"/>
    <lineage>
        <taxon>Bacteria</taxon>
        <taxon>Pseudomonadati</taxon>
        <taxon>Thermodesulfobacteriota</taxon>
        <taxon>Desulfovibrionia</taxon>
        <taxon>Desulfovibrionales</taxon>
        <taxon>Desulfomicrobiaceae</taxon>
        <taxon>Desulfomicrobium</taxon>
    </lineage>
</organism>
<comment type="similarity">
    <text evidence="2">Belongs to the ABC-2 integral membrane protein family.</text>
</comment>
<comment type="subcellular location">
    <subcellularLocation>
        <location evidence="1">Cell membrane</location>
        <topology evidence="1">Multi-pass membrane protein</topology>
    </subcellularLocation>
</comment>
<feature type="transmembrane region" description="Helical" evidence="8">
    <location>
        <begin position="253"/>
        <end position="278"/>
    </location>
</feature>
<dbReference type="EMBL" id="CP014230">
    <property type="protein sequence ID" value="AMD93086.1"/>
    <property type="molecule type" value="Genomic_DNA"/>
</dbReference>